<feature type="domain" description="Tyr recombinase" evidence="2">
    <location>
        <begin position="1"/>
        <end position="48"/>
    </location>
</feature>
<dbReference type="InterPro" id="IPR013762">
    <property type="entry name" value="Integrase-like_cat_sf"/>
</dbReference>
<evidence type="ECO:0000313" key="5">
    <source>
        <dbReference type="Proteomes" id="UP000070258"/>
    </source>
</evidence>
<proteinExistence type="predicted"/>
<evidence type="ECO:0000313" key="3">
    <source>
        <dbReference type="EMBL" id="KXO90605.1"/>
    </source>
</evidence>
<reference evidence="3 6" key="1">
    <citation type="submission" date="2016-02" db="EMBL/GenBank/DDBJ databases">
        <authorList>
            <person name="Teng J.L."/>
            <person name="Tang Y."/>
            <person name="Huang Y."/>
            <person name="Guo F."/>
            <person name="Wei W."/>
            <person name="Chen J.H."/>
            <person name="Wong S.Y."/>
            <person name="Lau S.K."/>
            <person name="Woo P.C."/>
        </authorList>
    </citation>
    <scope>NUCLEOTIDE SEQUENCE [LARGE SCALE GENOMIC DNA]</scope>
    <source>
        <strain evidence="3 6">JCM 13375</strain>
    </source>
</reference>
<dbReference type="AlphaFoldDB" id="A0A138AK31"/>
<protein>
    <recommendedName>
        <fullName evidence="2">Tyr recombinase domain-containing protein</fullName>
    </recommendedName>
</protein>
<evidence type="ECO:0000256" key="1">
    <source>
        <dbReference type="ARBA" id="ARBA00023172"/>
    </source>
</evidence>
<evidence type="ECO:0000259" key="2">
    <source>
        <dbReference type="PROSITE" id="PS51898"/>
    </source>
</evidence>
<dbReference type="STRING" id="239498.AXK60_05550"/>
<sequence>MRHTYASFCVSAGLHPKQIADYMGHASVNTTMGIYAHLFEDDHTEAMAALGNVGAARRDNVTPLRGWG</sequence>
<accession>A0A138AK31</accession>
<dbReference type="InterPro" id="IPR002104">
    <property type="entry name" value="Integrase_catalytic"/>
</dbReference>
<dbReference type="GO" id="GO:0015074">
    <property type="term" value="P:DNA integration"/>
    <property type="evidence" value="ECO:0007669"/>
    <property type="project" value="InterPro"/>
</dbReference>
<dbReference type="EMBL" id="LSRE01000048">
    <property type="protein sequence ID" value="KXO90605.1"/>
    <property type="molecule type" value="Genomic_DNA"/>
</dbReference>
<reference evidence="4" key="2">
    <citation type="submission" date="2016-02" db="EMBL/GenBank/DDBJ databases">
        <authorList>
            <person name="Teng J.L."/>
            <person name="Yang Y."/>
            <person name="Huang Y."/>
            <person name="Guo F."/>
            <person name="Wei W."/>
            <person name="Chen J.H."/>
            <person name="Wong S.Y."/>
            <person name="Lau S.K."/>
            <person name="Woo P.C."/>
        </authorList>
    </citation>
    <scope>NUCLEOTIDE SEQUENCE</scope>
    <source>
        <strain evidence="4">JCM 15929</strain>
    </source>
</reference>
<dbReference type="EMBL" id="LSRF01000023">
    <property type="protein sequence ID" value="KXP10843.1"/>
    <property type="molecule type" value="Genomic_DNA"/>
</dbReference>
<reference evidence="5" key="3">
    <citation type="submission" date="2016-02" db="EMBL/GenBank/DDBJ databases">
        <authorList>
            <person name="Wen L."/>
            <person name="He K."/>
            <person name="Yang H."/>
        </authorList>
    </citation>
    <scope>NUCLEOTIDE SEQUENCE [LARGE SCALE GENOMIC DNA]</scope>
    <source>
        <strain evidence="5">JCM 15929</strain>
    </source>
</reference>
<dbReference type="Proteomes" id="UP000070258">
    <property type="component" value="Unassembled WGS sequence"/>
</dbReference>
<evidence type="ECO:0000313" key="4">
    <source>
        <dbReference type="EMBL" id="KXP10843.1"/>
    </source>
</evidence>
<dbReference type="GO" id="GO:0006310">
    <property type="term" value="P:DNA recombination"/>
    <property type="evidence" value="ECO:0007669"/>
    <property type="project" value="UniProtKB-KW"/>
</dbReference>
<dbReference type="SUPFAM" id="SSF56349">
    <property type="entry name" value="DNA breaking-rejoining enzymes"/>
    <property type="match status" value="1"/>
</dbReference>
<gene>
    <name evidence="4" type="ORF">AXK60_05550</name>
    <name evidence="3" type="ORF">AXK61_08260</name>
</gene>
<comment type="caution">
    <text evidence="4">The sequence shown here is derived from an EMBL/GenBank/DDBJ whole genome shotgun (WGS) entry which is preliminary data.</text>
</comment>
<dbReference type="GO" id="GO:0003677">
    <property type="term" value="F:DNA binding"/>
    <property type="evidence" value="ECO:0007669"/>
    <property type="project" value="InterPro"/>
</dbReference>
<dbReference type="Gene3D" id="1.10.443.10">
    <property type="entry name" value="Intergrase catalytic core"/>
    <property type="match status" value="1"/>
</dbReference>
<name>A0A138AK31_9ACTN</name>
<keyword evidence="1" id="KW-0233">DNA recombination</keyword>
<dbReference type="PROSITE" id="PS51898">
    <property type="entry name" value="TYR_RECOMBINASE"/>
    <property type="match status" value="1"/>
</dbReference>
<evidence type="ECO:0000313" key="6">
    <source>
        <dbReference type="Proteomes" id="UP000070409"/>
    </source>
</evidence>
<keyword evidence="6" id="KW-1185">Reference proteome</keyword>
<dbReference type="Proteomes" id="UP000070409">
    <property type="component" value="Unassembled WGS sequence"/>
</dbReference>
<dbReference type="InterPro" id="IPR011010">
    <property type="entry name" value="DNA_brk_join_enz"/>
</dbReference>
<organism evidence="4 5">
    <name type="scientific">Tsukamurella pseudospumae</name>
    <dbReference type="NCBI Taxonomy" id="239498"/>
    <lineage>
        <taxon>Bacteria</taxon>
        <taxon>Bacillati</taxon>
        <taxon>Actinomycetota</taxon>
        <taxon>Actinomycetes</taxon>
        <taxon>Mycobacteriales</taxon>
        <taxon>Tsukamurellaceae</taxon>
        <taxon>Tsukamurella</taxon>
    </lineage>
</organism>